<evidence type="ECO:0008006" key="8">
    <source>
        <dbReference type="Google" id="ProtNLM"/>
    </source>
</evidence>
<dbReference type="PANTHER" id="PTHR36577:SF3">
    <property type="entry name" value="DUF521 DOMAIN PROTEIN (AFU_ORTHOLOGUE AFUA_6G00490)"/>
    <property type="match status" value="1"/>
</dbReference>
<keyword evidence="1" id="KW-0408">Iron</keyword>
<dbReference type="InterPro" id="IPR002840">
    <property type="entry name" value="PMDh-S-like_dom"/>
</dbReference>
<dbReference type="Gene3D" id="3.50.30.10">
    <property type="entry name" value="Phosphohistidine domain"/>
    <property type="match status" value="1"/>
</dbReference>
<dbReference type="CDD" id="cd01355">
    <property type="entry name" value="AcnX"/>
    <property type="match status" value="1"/>
</dbReference>
<dbReference type="InterPro" id="IPR007506">
    <property type="entry name" value="PMDh-L-like_dom"/>
</dbReference>
<dbReference type="GO" id="GO:0016829">
    <property type="term" value="F:lyase activity"/>
    <property type="evidence" value="ECO:0007669"/>
    <property type="project" value="UniProtKB-KW"/>
</dbReference>
<keyword evidence="7" id="KW-1185">Reference proteome</keyword>
<evidence type="ECO:0000256" key="3">
    <source>
        <dbReference type="SAM" id="MobiDB-lite"/>
    </source>
</evidence>
<feature type="compositionally biased region" description="Polar residues" evidence="3">
    <location>
        <begin position="885"/>
        <end position="898"/>
    </location>
</feature>
<feature type="region of interest" description="Disordered" evidence="3">
    <location>
        <begin position="885"/>
        <end position="958"/>
    </location>
</feature>
<reference evidence="6" key="1">
    <citation type="submission" date="2021-02" db="EMBL/GenBank/DDBJ databases">
        <authorList>
            <person name="Dougan E. K."/>
            <person name="Rhodes N."/>
            <person name="Thang M."/>
            <person name="Chan C."/>
        </authorList>
    </citation>
    <scope>NUCLEOTIDE SEQUENCE</scope>
</reference>
<keyword evidence="2" id="KW-0456">Lyase</keyword>
<feature type="region of interest" description="Disordered" evidence="3">
    <location>
        <begin position="757"/>
        <end position="781"/>
    </location>
</feature>
<proteinExistence type="predicted"/>
<evidence type="ECO:0000259" key="5">
    <source>
        <dbReference type="Pfam" id="PF04412"/>
    </source>
</evidence>
<name>A0A812GP50_9DINO</name>
<sequence>MAATDEIRGQPLVPGKASGQVLASSMGLSFWGGVSPKTGAVIDRHHPLHGENLHGKILALPGGRGSCTGSQVILELLLNGNGPAAIVLRDPDEIIALGAVVADEMFGIRLPVLSVGDAGFDRLLSETWHAHLAHLEAGSLFLGPDMTQHSQAVPAKPAKPTKPSVSEEEVALSADDRNMLRGLEGSARQVAMRVALRCIICRMAAVQGTKELISVSQSHIDGCTYIGPASLRFAQQLQSWGAQVRVPTTLNAISVDRFNWRALGVPEESGEPAEALANAYLDMGAQPSFTCAPYLLETAPRRGEHIGWGESNAVVFANSILGARTQKYADFLDACVAITGRAPRAGCHADVERQPQIILAAPDLDAGQVDDAFYPTFGYLCGLRSPHSVPAITGLEGLTPTRDDLKAFSAAFGTSSSAAMFHLVGLTPEAPDLSSASFGRELKVVQIGQDDLMAAWKDLDADEEGEIDLVALGNPHFSLEEHRRLAELCGGREKHPAVAVVVTSGPQVLAEARERGYSATLEAFGVQLVSDTCWCMLGEVVPAPTSVLPPSSRALMTNSAKYAHYAPGLVGRKVRFGSLAACVDAACRRTVSAAKPAWLLPITSVSSFGSMCHQSKIILLPGSTADRSMPRKIEKEIMLRSRIYQVPSDRIHWKWDTGILGQPSTAVYGGLKDERDVSTRRSEMMDGDGLTSRAVQQLAQRAEDPLLSERLRRIFCPPSRGNSVDSPPREDFASVGARGEDPCRVTKAVKVAPPTVADTDVATPPGTQASELRMGSKGSVTPSIRTAPATPAASPQVGGWVGHGHAAHTPATGVQGAAWVQRSYSGRATPVAPVSRHLSAGQSAVPVMPQFGRPSVVAVTAPLVAVASSAMPASHGTMAQAPTTQLPFSCQPMSSPNAAMQPRRHRFSAPAQATQVKRDPRLSQSSSVAPHAVQVPVQVPQPLPLPSGLTGPRAQFDL</sequence>
<dbReference type="OrthoDB" id="2594507at2759"/>
<evidence type="ECO:0000259" key="4">
    <source>
        <dbReference type="Pfam" id="PF01989"/>
    </source>
</evidence>
<dbReference type="CDD" id="cd01356">
    <property type="entry name" value="AcnX_swivel"/>
    <property type="match status" value="1"/>
</dbReference>
<feature type="domain" description="Phosphomevalonate dehydratase large subunit-like" evidence="5">
    <location>
        <begin position="171"/>
        <end position="584"/>
    </location>
</feature>
<evidence type="ECO:0000256" key="1">
    <source>
        <dbReference type="ARBA" id="ARBA00023004"/>
    </source>
</evidence>
<dbReference type="Pfam" id="PF04412">
    <property type="entry name" value="AcnX"/>
    <property type="match status" value="1"/>
</dbReference>
<dbReference type="Proteomes" id="UP000604046">
    <property type="component" value="Unassembled WGS sequence"/>
</dbReference>
<evidence type="ECO:0000313" key="6">
    <source>
        <dbReference type="EMBL" id="CAE6926847.1"/>
    </source>
</evidence>
<feature type="compositionally biased region" description="Low complexity" evidence="3">
    <location>
        <begin position="152"/>
        <end position="163"/>
    </location>
</feature>
<protein>
    <recommendedName>
        <fullName evidence="8">Aconitase X catalytic domain-containing protein</fullName>
    </recommendedName>
</protein>
<dbReference type="EMBL" id="CAJNDS010000034">
    <property type="protein sequence ID" value="CAE6926847.1"/>
    <property type="molecule type" value="Genomic_DNA"/>
</dbReference>
<dbReference type="AlphaFoldDB" id="A0A812GP50"/>
<feature type="region of interest" description="Disordered" evidence="3">
    <location>
        <begin position="718"/>
        <end position="737"/>
    </location>
</feature>
<feature type="region of interest" description="Disordered" evidence="3">
    <location>
        <begin position="149"/>
        <end position="169"/>
    </location>
</feature>
<organism evidence="6 7">
    <name type="scientific">Symbiodinium natans</name>
    <dbReference type="NCBI Taxonomy" id="878477"/>
    <lineage>
        <taxon>Eukaryota</taxon>
        <taxon>Sar</taxon>
        <taxon>Alveolata</taxon>
        <taxon>Dinophyceae</taxon>
        <taxon>Suessiales</taxon>
        <taxon>Symbiodiniaceae</taxon>
        <taxon>Symbiodinium</taxon>
    </lineage>
</organism>
<comment type="caution">
    <text evidence="6">The sequence shown here is derived from an EMBL/GenBank/DDBJ whole genome shotgun (WGS) entry which is preliminary data.</text>
</comment>
<evidence type="ECO:0000313" key="7">
    <source>
        <dbReference type="Proteomes" id="UP000604046"/>
    </source>
</evidence>
<feature type="domain" description="Phosphomevalonate dehydratase small subunit-like" evidence="4">
    <location>
        <begin position="28"/>
        <end position="103"/>
    </location>
</feature>
<feature type="compositionally biased region" description="Basic and acidic residues" evidence="3">
    <location>
        <begin position="727"/>
        <end position="737"/>
    </location>
</feature>
<dbReference type="PANTHER" id="PTHR36577">
    <property type="entry name" value="DUF521 DOMAIN PROTEIN (AFU_ORTHOLOGUE AFUA_6G00490)"/>
    <property type="match status" value="1"/>
</dbReference>
<gene>
    <name evidence="6" type="ORF">SNAT2548_LOCUS682</name>
</gene>
<evidence type="ECO:0000256" key="2">
    <source>
        <dbReference type="ARBA" id="ARBA00023239"/>
    </source>
</evidence>
<dbReference type="SUPFAM" id="SSF52016">
    <property type="entry name" value="LeuD/IlvD-like"/>
    <property type="match status" value="1"/>
</dbReference>
<feature type="compositionally biased region" description="Low complexity" evidence="3">
    <location>
        <begin position="923"/>
        <end position="938"/>
    </location>
</feature>
<dbReference type="Pfam" id="PF01989">
    <property type="entry name" value="AcnX_swivel_put"/>
    <property type="match status" value="1"/>
</dbReference>
<accession>A0A812GP50</accession>